<sequence>MKSSVISLKLVTEFLEDDQGNVVCLRKIGKYLSNSVYEQIKWAIYLLGAQDEFRFMSSPLKIIHKRTGTAFYFHGVDDPMKLKSMNIAIGYIMGLWFEELAEFAGVEDIDTVEDTFIRQDLGEKEVKVYYSYNPPRNPYSWVNEWRDDKANDPDYFLHHSTYLEDEKGFLSNQLIRKIEKYKENDEDYWRWMYGGEVIGLGDMVYNMDHFQWIDQIPENDDLLLIDISIDTGHQVSATPYLAFGFTKRLNVILLDTWYYSPVNKVVKKAPSEFSKDLWEFEQRQLQTFKRNIDMRTIDSAEGGMRNQYFKDYNTRLHPVNKKKKVTMIENVQDLLAQGRFFMLNNENNRIFFEEHKKYQWDQDTLQSDDPKVIKEDDHTCDAFQYYVMDNLRKLQLK</sequence>
<dbReference type="PANTHER" id="PTHR39184:SF1">
    <property type="entry name" value="PBSX PHAGE TERMINASE LARGE SUBUNIT"/>
    <property type="match status" value="1"/>
</dbReference>
<name>A0A1H9U0Z3_9BACI</name>
<keyword evidence="4" id="KW-1185">Reference proteome</keyword>
<feature type="domain" description="Phage terminase large subunit C-terminal" evidence="2">
    <location>
        <begin position="230"/>
        <end position="388"/>
    </location>
</feature>
<dbReference type="InterPro" id="IPR035413">
    <property type="entry name" value="Terminase_L_C"/>
</dbReference>
<organism evidence="3 4">
    <name type="scientific">Salipaludibacillus aurantiacus</name>
    <dbReference type="NCBI Taxonomy" id="1601833"/>
    <lineage>
        <taxon>Bacteria</taxon>
        <taxon>Bacillati</taxon>
        <taxon>Bacillota</taxon>
        <taxon>Bacilli</taxon>
        <taxon>Bacillales</taxon>
        <taxon>Bacillaceae</taxon>
    </lineage>
</organism>
<dbReference type="InterPro" id="IPR027417">
    <property type="entry name" value="P-loop_NTPase"/>
</dbReference>
<dbReference type="NCBIfam" id="TIGR01547">
    <property type="entry name" value="phage_term_2"/>
    <property type="match status" value="1"/>
</dbReference>
<reference evidence="4" key="1">
    <citation type="submission" date="2016-10" db="EMBL/GenBank/DDBJ databases">
        <authorList>
            <person name="Varghese N."/>
            <person name="Submissions S."/>
        </authorList>
    </citation>
    <scope>NUCLEOTIDE SEQUENCE [LARGE SCALE GENOMIC DNA]</scope>
    <source>
        <strain evidence="4">S9</strain>
    </source>
</reference>
<accession>A0A1H9U0Z3</accession>
<feature type="domain" description="Phage terminase large subunit N-terminal" evidence="1">
    <location>
        <begin position="1"/>
        <end position="196"/>
    </location>
</feature>
<protein>
    <submittedName>
        <fullName evidence="3">Phage terminase large subunit</fullName>
    </submittedName>
</protein>
<dbReference type="Gene3D" id="3.40.50.300">
    <property type="entry name" value="P-loop containing nucleotide triphosphate hydrolases"/>
    <property type="match status" value="1"/>
</dbReference>
<dbReference type="InterPro" id="IPR052380">
    <property type="entry name" value="Viral_DNA_packaging_terminase"/>
</dbReference>
<dbReference type="Proteomes" id="UP000198571">
    <property type="component" value="Unassembled WGS sequence"/>
</dbReference>
<gene>
    <name evidence="3" type="ORF">SAMN05518684_106208</name>
</gene>
<evidence type="ECO:0000259" key="2">
    <source>
        <dbReference type="Pfam" id="PF17288"/>
    </source>
</evidence>
<dbReference type="InterPro" id="IPR035412">
    <property type="entry name" value="Terminase_L_N"/>
</dbReference>
<dbReference type="AlphaFoldDB" id="A0A1H9U0Z3"/>
<proteinExistence type="predicted"/>
<evidence type="ECO:0000313" key="4">
    <source>
        <dbReference type="Proteomes" id="UP000198571"/>
    </source>
</evidence>
<dbReference type="Gene3D" id="3.30.420.280">
    <property type="match status" value="1"/>
</dbReference>
<dbReference type="Pfam" id="PF04466">
    <property type="entry name" value="Terminase_3"/>
    <property type="match status" value="1"/>
</dbReference>
<dbReference type="Pfam" id="PF17288">
    <property type="entry name" value="Terminase_3C"/>
    <property type="match status" value="1"/>
</dbReference>
<evidence type="ECO:0000313" key="3">
    <source>
        <dbReference type="EMBL" id="SES02824.1"/>
    </source>
</evidence>
<evidence type="ECO:0000259" key="1">
    <source>
        <dbReference type="Pfam" id="PF04466"/>
    </source>
</evidence>
<dbReference type="InterPro" id="IPR006437">
    <property type="entry name" value="Phage_terminase_lsu"/>
</dbReference>
<dbReference type="EMBL" id="FOGT01000006">
    <property type="protein sequence ID" value="SES02824.1"/>
    <property type="molecule type" value="Genomic_DNA"/>
</dbReference>
<dbReference type="STRING" id="1601833.SAMN05518684_106208"/>
<dbReference type="PANTHER" id="PTHR39184">
    <property type="match status" value="1"/>
</dbReference>